<dbReference type="SUPFAM" id="SSF53067">
    <property type="entry name" value="Actin-like ATPase domain"/>
    <property type="match status" value="1"/>
</dbReference>
<dbReference type="Gene3D" id="3.30.420.40">
    <property type="match status" value="2"/>
</dbReference>
<name>A0A917TBI4_9ACTN</name>
<comment type="caution">
    <text evidence="2">The sequence shown here is derived from an EMBL/GenBank/DDBJ whole genome shotgun (WGS) entry which is preliminary data.</text>
</comment>
<dbReference type="EMBL" id="BMNA01000013">
    <property type="protein sequence ID" value="GGM14536.1"/>
    <property type="molecule type" value="Genomic_DNA"/>
</dbReference>
<dbReference type="CDD" id="cd23763">
    <property type="entry name" value="ASKHA_ATPase_ROK"/>
    <property type="match status" value="1"/>
</dbReference>
<reference evidence="2" key="1">
    <citation type="journal article" date="2014" name="Int. J. Syst. Evol. Microbiol.">
        <title>Complete genome sequence of Corynebacterium casei LMG S-19264T (=DSM 44701T), isolated from a smear-ripened cheese.</title>
        <authorList>
            <consortium name="US DOE Joint Genome Institute (JGI-PGF)"/>
            <person name="Walter F."/>
            <person name="Albersmeier A."/>
            <person name="Kalinowski J."/>
            <person name="Ruckert C."/>
        </authorList>
    </citation>
    <scope>NUCLEOTIDE SEQUENCE</scope>
    <source>
        <strain evidence="2">CGMCC 4.7308</strain>
    </source>
</reference>
<reference evidence="2" key="2">
    <citation type="submission" date="2020-09" db="EMBL/GenBank/DDBJ databases">
        <authorList>
            <person name="Sun Q."/>
            <person name="Zhou Y."/>
        </authorList>
    </citation>
    <scope>NUCLEOTIDE SEQUENCE</scope>
    <source>
        <strain evidence="2">CGMCC 4.7308</strain>
    </source>
</reference>
<organism evidence="2 3">
    <name type="scientific">Nakamurella endophytica</name>
    <dbReference type="NCBI Taxonomy" id="1748367"/>
    <lineage>
        <taxon>Bacteria</taxon>
        <taxon>Bacillati</taxon>
        <taxon>Actinomycetota</taxon>
        <taxon>Actinomycetes</taxon>
        <taxon>Nakamurellales</taxon>
        <taxon>Nakamurellaceae</taxon>
        <taxon>Nakamurella</taxon>
    </lineage>
</organism>
<keyword evidence="3" id="KW-1185">Reference proteome</keyword>
<keyword evidence="2" id="KW-0418">Kinase</keyword>
<dbReference type="PANTHER" id="PTHR18964">
    <property type="entry name" value="ROK (REPRESSOR, ORF, KINASE) FAMILY"/>
    <property type="match status" value="1"/>
</dbReference>
<dbReference type="AlphaFoldDB" id="A0A917TBI4"/>
<dbReference type="Proteomes" id="UP000655208">
    <property type="component" value="Unassembled WGS sequence"/>
</dbReference>
<accession>A0A917TBI4</accession>
<dbReference type="GO" id="GO:0016301">
    <property type="term" value="F:kinase activity"/>
    <property type="evidence" value="ECO:0007669"/>
    <property type="project" value="UniProtKB-KW"/>
</dbReference>
<dbReference type="InterPro" id="IPR000600">
    <property type="entry name" value="ROK"/>
</dbReference>
<proteinExistence type="inferred from homology"/>
<dbReference type="InterPro" id="IPR043129">
    <property type="entry name" value="ATPase_NBD"/>
</dbReference>
<dbReference type="Pfam" id="PF00480">
    <property type="entry name" value="ROK"/>
    <property type="match status" value="1"/>
</dbReference>
<dbReference type="PANTHER" id="PTHR18964:SF149">
    <property type="entry name" value="BIFUNCTIONAL UDP-N-ACETYLGLUCOSAMINE 2-EPIMERASE_N-ACETYLMANNOSAMINE KINASE"/>
    <property type="match status" value="1"/>
</dbReference>
<gene>
    <name evidence="2" type="ORF">GCM10011594_38250</name>
</gene>
<evidence type="ECO:0000313" key="2">
    <source>
        <dbReference type="EMBL" id="GGM14536.1"/>
    </source>
</evidence>
<evidence type="ECO:0000256" key="1">
    <source>
        <dbReference type="ARBA" id="ARBA00006479"/>
    </source>
</evidence>
<evidence type="ECO:0000313" key="3">
    <source>
        <dbReference type="Proteomes" id="UP000655208"/>
    </source>
</evidence>
<dbReference type="RefSeq" id="WP_188944397.1">
    <property type="nucleotide sequence ID" value="NZ_BMNA01000013.1"/>
</dbReference>
<sequence>MSRALGIDIGGTKIAVCRLDDDLAPTATEKVPTALLRRGTVRFADDLAVLIRSRLTPGVAAVGVSLNGVLSGQQVVWSSLMGGRVDFPFGDYLSQHVGLPVHVDDDIHAMTVAEAELGAGRDGRPFAMLNLGTGIGVGCYDGGVLRGAFAAGLIAELPVSVPAMGGWRSLDRTVCGRGIREMYLERTGRAVDAVGVFRRADAGEEAAAAVVDIFAQQLGAVLQMVSKFYHPVRIVLNGSIALAASQFLPRALSVYRSGLDEIFLGEVTVSTVAHAAERGTVLQSAGRRG</sequence>
<keyword evidence="2" id="KW-0808">Transferase</keyword>
<comment type="similarity">
    <text evidence="1">Belongs to the ROK (NagC/XylR) family.</text>
</comment>
<protein>
    <submittedName>
        <fullName evidence="2">Sugar kinase</fullName>
    </submittedName>
</protein>